<sequence>MTREYERNEVAPQTPVIKRTHNHINEHCTSVFVMAMGSAEGQRLVLQFGRDAVELADGSTRGDNKVQTIQHTFANLTIDSSEAVRMAEAILRLVKEHGERGHAGS</sequence>
<evidence type="ECO:0000313" key="1">
    <source>
        <dbReference type="EMBL" id="ETF09789.1"/>
    </source>
</evidence>
<dbReference type="Proteomes" id="UP000024771">
    <property type="component" value="Chromosome"/>
</dbReference>
<accession>V8REU0</accession>
<dbReference type="EMBL" id="AYMZ01000003">
    <property type="protein sequence ID" value="ETF09789.1"/>
    <property type="molecule type" value="Genomic_DNA"/>
</dbReference>
<dbReference type="AlphaFoldDB" id="V8REU0"/>
<proteinExistence type="predicted"/>
<name>V8REU0_9PSED</name>
<organism evidence="1 2">
    <name type="scientific">Pseudomonas moraviensis R28-S</name>
    <dbReference type="NCBI Taxonomy" id="1395516"/>
    <lineage>
        <taxon>Bacteria</taxon>
        <taxon>Pseudomonadati</taxon>
        <taxon>Pseudomonadota</taxon>
        <taxon>Gammaproteobacteria</taxon>
        <taxon>Pseudomonadales</taxon>
        <taxon>Pseudomonadaceae</taxon>
        <taxon>Pseudomonas</taxon>
    </lineage>
</organism>
<dbReference type="RefSeq" id="WP_024011803.1">
    <property type="nucleotide sequence ID" value="NZ_CM002330.1"/>
</dbReference>
<evidence type="ECO:0000313" key="2">
    <source>
        <dbReference type="Proteomes" id="UP000024771"/>
    </source>
</evidence>
<comment type="caution">
    <text evidence="1">The sequence shown here is derived from an EMBL/GenBank/DDBJ whole genome shotgun (WGS) entry which is preliminary data.</text>
</comment>
<protein>
    <submittedName>
        <fullName evidence="1">Uncharacterized protein</fullName>
    </submittedName>
</protein>
<dbReference type="PATRIC" id="fig|1395516.4.peg.1038"/>
<gene>
    <name evidence="1" type="ORF">PMO01_05085</name>
</gene>
<dbReference type="HOGENOM" id="CLU_2234219_0_0_6"/>
<reference evidence="1 2" key="1">
    <citation type="journal article" date="2014" name="Genome Announc.">
        <title>Draft Genome Sequence of Pseudomonas moraviensis R28-S.</title>
        <authorList>
            <person name="Hunter S.S."/>
            <person name="Yano H."/>
            <person name="Loftie-Eaton W."/>
            <person name="Hughes J."/>
            <person name="De Gelder L."/>
            <person name="Stragier P."/>
            <person name="De Vos P."/>
            <person name="Settles M.L."/>
            <person name="Top E.M."/>
        </authorList>
    </citation>
    <scope>NUCLEOTIDE SEQUENCE [LARGE SCALE GENOMIC DNA]</scope>
    <source>
        <strain evidence="2">R28</strain>
    </source>
</reference>